<protein>
    <submittedName>
        <fullName evidence="2">Uncharacterized protein LOC142163073</fullName>
    </submittedName>
</protein>
<evidence type="ECO:0000313" key="1">
    <source>
        <dbReference type="Proteomes" id="UP000790787"/>
    </source>
</evidence>
<accession>A0AC58RUM3</accession>
<reference evidence="2" key="2">
    <citation type="submission" date="2025-08" db="UniProtKB">
        <authorList>
            <consortium name="RefSeq"/>
        </authorList>
    </citation>
    <scope>IDENTIFICATION</scope>
    <source>
        <tissue evidence="2">Leaf</tissue>
    </source>
</reference>
<dbReference type="Proteomes" id="UP000790787">
    <property type="component" value="Chromosome 1"/>
</dbReference>
<organism evidence="1 2">
    <name type="scientific">Nicotiana tabacum</name>
    <name type="common">Common tobacco</name>
    <dbReference type="NCBI Taxonomy" id="4097"/>
    <lineage>
        <taxon>Eukaryota</taxon>
        <taxon>Viridiplantae</taxon>
        <taxon>Streptophyta</taxon>
        <taxon>Embryophyta</taxon>
        <taxon>Tracheophyta</taxon>
        <taxon>Spermatophyta</taxon>
        <taxon>Magnoliopsida</taxon>
        <taxon>eudicotyledons</taxon>
        <taxon>Gunneridae</taxon>
        <taxon>Pentapetalae</taxon>
        <taxon>asterids</taxon>
        <taxon>lamiids</taxon>
        <taxon>Solanales</taxon>
        <taxon>Solanaceae</taxon>
        <taxon>Nicotianoideae</taxon>
        <taxon>Nicotianeae</taxon>
        <taxon>Nicotiana</taxon>
    </lineage>
</organism>
<proteinExistence type="predicted"/>
<evidence type="ECO:0000313" key="2">
    <source>
        <dbReference type="RefSeq" id="XP_075076428.1"/>
    </source>
</evidence>
<keyword evidence="1" id="KW-1185">Reference proteome</keyword>
<sequence length="340" mass="39003">MGELNVFLGLQEKLSIKGTYISQKCIKELLKRFDMGAWKSLDRYSTLLLAGQTLYSVWEYMQGDNFNLIGYADTDYVGYLVDRKGTSGMAHFLESCLPRDVLIHCGSTKNWKILVYTLIVYRFNVSTPVLSTWNEKPIEISRKQKWEAVGEPGSMKTIWQVIWWIGKTHLEWLISLDHAFISWGTRKQNSVALSTAEVEYVSLWIKQQFEDFSAYIDCVPLLCVNTSVLNMAKNPVQQKKTKHIDVRHHFLKDNVEKGLICIRFCCTRVKITNIFTKALSSHTKGEETPFLGDERTLVLFESPVQLFESPVHNTVIEELVEEPDSLSAKTNQAVAEDRGF</sequence>
<name>A0AC58RUM3_TOBAC</name>
<gene>
    <name evidence="2" type="primary">LOC142163073</name>
</gene>
<dbReference type="RefSeq" id="XP_075076428.1">
    <property type="nucleotide sequence ID" value="XM_075220327.1"/>
</dbReference>
<reference evidence="1" key="1">
    <citation type="journal article" date="2014" name="Nat. Commun.">
        <title>The tobacco genome sequence and its comparison with those of tomato and potato.</title>
        <authorList>
            <person name="Sierro N."/>
            <person name="Battey J.N."/>
            <person name="Ouadi S."/>
            <person name="Bakaher N."/>
            <person name="Bovet L."/>
            <person name="Willig A."/>
            <person name="Goepfert S."/>
            <person name="Peitsch M.C."/>
            <person name="Ivanov N.V."/>
        </authorList>
    </citation>
    <scope>NUCLEOTIDE SEQUENCE [LARGE SCALE GENOMIC DNA]</scope>
</reference>